<evidence type="ECO:0000256" key="1">
    <source>
        <dbReference type="SAM" id="MobiDB-lite"/>
    </source>
</evidence>
<reference evidence="2" key="1">
    <citation type="journal article" date="2019" name="bioRxiv">
        <title>The Genome of the Zebra Mussel, Dreissena polymorpha: A Resource for Invasive Species Research.</title>
        <authorList>
            <person name="McCartney M.A."/>
            <person name="Auch B."/>
            <person name="Kono T."/>
            <person name="Mallez S."/>
            <person name="Zhang Y."/>
            <person name="Obille A."/>
            <person name="Becker A."/>
            <person name="Abrahante J.E."/>
            <person name="Garbe J."/>
            <person name="Badalamenti J.P."/>
            <person name="Herman A."/>
            <person name="Mangelson H."/>
            <person name="Liachko I."/>
            <person name="Sullivan S."/>
            <person name="Sone E.D."/>
            <person name="Koren S."/>
            <person name="Silverstein K.A.T."/>
            <person name="Beckman K.B."/>
            <person name="Gohl D.M."/>
        </authorList>
    </citation>
    <scope>NUCLEOTIDE SEQUENCE</scope>
    <source>
        <strain evidence="2">Duluth1</strain>
        <tissue evidence="2">Whole animal</tissue>
    </source>
</reference>
<sequence>MDTSDHEGPVGKSPAYAEVFPKEPNQRGRLERREPGAEQATAEMVSVLIKPGPVFT</sequence>
<evidence type="ECO:0000313" key="2">
    <source>
        <dbReference type="EMBL" id="KAH3818356.1"/>
    </source>
</evidence>
<comment type="caution">
    <text evidence="2">The sequence shown here is derived from an EMBL/GenBank/DDBJ whole genome shotgun (WGS) entry which is preliminary data.</text>
</comment>
<accession>A0A9D4GJ24</accession>
<gene>
    <name evidence="2" type="ORF">DPMN_119963</name>
</gene>
<dbReference type="EMBL" id="JAIWYP010000005">
    <property type="protein sequence ID" value="KAH3818356.1"/>
    <property type="molecule type" value="Genomic_DNA"/>
</dbReference>
<dbReference type="Proteomes" id="UP000828390">
    <property type="component" value="Unassembled WGS sequence"/>
</dbReference>
<feature type="compositionally biased region" description="Basic and acidic residues" evidence="1">
    <location>
        <begin position="20"/>
        <end position="36"/>
    </location>
</feature>
<keyword evidence="3" id="KW-1185">Reference proteome</keyword>
<organism evidence="2 3">
    <name type="scientific">Dreissena polymorpha</name>
    <name type="common">Zebra mussel</name>
    <name type="synonym">Mytilus polymorpha</name>
    <dbReference type="NCBI Taxonomy" id="45954"/>
    <lineage>
        <taxon>Eukaryota</taxon>
        <taxon>Metazoa</taxon>
        <taxon>Spiralia</taxon>
        <taxon>Lophotrochozoa</taxon>
        <taxon>Mollusca</taxon>
        <taxon>Bivalvia</taxon>
        <taxon>Autobranchia</taxon>
        <taxon>Heteroconchia</taxon>
        <taxon>Euheterodonta</taxon>
        <taxon>Imparidentia</taxon>
        <taxon>Neoheterodontei</taxon>
        <taxon>Myida</taxon>
        <taxon>Dreissenoidea</taxon>
        <taxon>Dreissenidae</taxon>
        <taxon>Dreissena</taxon>
    </lineage>
</organism>
<name>A0A9D4GJ24_DREPO</name>
<dbReference type="AlphaFoldDB" id="A0A9D4GJ24"/>
<feature type="region of interest" description="Disordered" evidence="1">
    <location>
        <begin position="1"/>
        <end position="41"/>
    </location>
</feature>
<protein>
    <submittedName>
        <fullName evidence="2">Uncharacterized protein</fullName>
    </submittedName>
</protein>
<reference evidence="2" key="2">
    <citation type="submission" date="2020-11" db="EMBL/GenBank/DDBJ databases">
        <authorList>
            <person name="McCartney M.A."/>
            <person name="Auch B."/>
            <person name="Kono T."/>
            <person name="Mallez S."/>
            <person name="Becker A."/>
            <person name="Gohl D.M."/>
            <person name="Silverstein K.A.T."/>
            <person name="Koren S."/>
            <person name="Bechman K.B."/>
            <person name="Herman A."/>
            <person name="Abrahante J.E."/>
            <person name="Garbe J."/>
        </authorList>
    </citation>
    <scope>NUCLEOTIDE SEQUENCE</scope>
    <source>
        <strain evidence="2">Duluth1</strain>
        <tissue evidence="2">Whole animal</tissue>
    </source>
</reference>
<proteinExistence type="predicted"/>
<evidence type="ECO:0000313" key="3">
    <source>
        <dbReference type="Proteomes" id="UP000828390"/>
    </source>
</evidence>